<dbReference type="EMBL" id="CP144699">
    <property type="protein sequence ID" value="WVZ18451.1"/>
    <property type="molecule type" value="Genomic_DNA"/>
</dbReference>
<evidence type="ECO:0000313" key="3">
    <source>
        <dbReference type="Proteomes" id="UP001374535"/>
    </source>
</evidence>
<evidence type="ECO:0000256" key="1">
    <source>
        <dbReference type="SAM" id="MobiDB-lite"/>
    </source>
</evidence>
<dbReference type="Proteomes" id="UP001374535">
    <property type="component" value="Chromosome 2"/>
</dbReference>
<proteinExistence type="predicted"/>
<evidence type="ECO:0000313" key="2">
    <source>
        <dbReference type="EMBL" id="WVZ18451.1"/>
    </source>
</evidence>
<dbReference type="AlphaFoldDB" id="A0AAQ3S7E2"/>
<feature type="compositionally biased region" description="Basic and acidic residues" evidence="1">
    <location>
        <begin position="161"/>
        <end position="170"/>
    </location>
</feature>
<keyword evidence="3" id="KW-1185">Reference proteome</keyword>
<protein>
    <submittedName>
        <fullName evidence="2">Uncharacterized protein</fullName>
    </submittedName>
</protein>
<reference evidence="2 3" key="1">
    <citation type="journal article" date="2023" name="Life. Sci Alliance">
        <title>Evolutionary insights into 3D genome organization and epigenetic landscape of Vigna mungo.</title>
        <authorList>
            <person name="Junaid A."/>
            <person name="Singh B."/>
            <person name="Bhatia S."/>
        </authorList>
    </citation>
    <scope>NUCLEOTIDE SEQUENCE [LARGE SCALE GENOMIC DNA]</scope>
    <source>
        <strain evidence="2">Urdbean</strain>
    </source>
</reference>
<name>A0AAQ3S7E2_VIGMU</name>
<sequence>MLCFLIRRYVAGDDASVMMRGRMSRLPRILRVGGDVDGGWHRCRGVCKMKARQRRGLGDLGRGSRLVGANSVCVFRHNAIYDWGCSRFLDLSEFQVILGMPWRTHEEDCLDSLQVKNEDACLICGLDCCVIGVMVHEKRNRGCSVGEDERSSQAQATWQRVKREAASNKS</sequence>
<accession>A0AAQ3S7E2</accession>
<feature type="region of interest" description="Disordered" evidence="1">
    <location>
        <begin position="144"/>
        <end position="170"/>
    </location>
</feature>
<organism evidence="2 3">
    <name type="scientific">Vigna mungo</name>
    <name type="common">Black gram</name>
    <name type="synonym">Phaseolus mungo</name>
    <dbReference type="NCBI Taxonomy" id="3915"/>
    <lineage>
        <taxon>Eukaryota</taxon>
        <taxon>Viridiplantae</taxon>
        <taxon>Streptophyta</taxon>
        <taxon>Embryophyta</taxon>
        <taxon>Tracheophyta</taxon>
        <taxon>Spermatophyta</taxon>
        <taxon>Magnoliopsida</taxon>
        <taxon>eudicotyledons</taxon>
        <taxon>Gunneridae</taxon>
        <taxon>Pentapetalae</taxon>
        <taxon>rosids</taxon>
        <taxon>fabids</taxon>
        <taxon>Fabales</taxon>
        <taxon>Fabaceae</taxon>
        <taxon>Papilionoideae</taxon>
        <taxon>50 kb inversion clade</taxon>
        <taxon>NPAAA clade</taxon>
        <taxon>indigoferoid/millettioid clade</taxon>
        <taxon>Phaseoleae</taxon>
        <taxon>Vigna</taxon>
    </lineage>
</organism>
<gene>
    <name evidence="2" type="ORF">V8G54_005773</name>
</gene>